<dbReference type="KEGG" id="rtg:NCTC13098_03658"/>
<dbReference type="Proteomes" id="UP000274346">
    <property type="component" value="Chromosome"/>
</dbReference>
<reference evidence="1 2" key="1">
    <citation type="submission" date="2018-12" db="EMBL/GenBank/DDBJ databases">
        <authorList>
            <consortium name="Pathogen Informatics"/>
        </authorList>
    </citation>
    <scope>NUCLEOTIDE SEQUENCE [LARGE SCALE GENOMIC DNA]</scope>
    <source>
        <strain evidence="1 2">NCTC13098</strain>
    </source>
</reference>
<dbReference type="SUPFAM" id="SSF53383">
    <property type="entry name" value="PLP-dependent transferases"/>
    <property type="match status" value="1"/>
</dbReference>
<evidence type="ECO:0000313" key="2">
    <source>
        <dbReference type="Proteomes" id="UP000274346"/>
    </source>
</evidence>
<evidence type="ECO:0000313" key="1">
    <source>
        <dbReference type="EMBL" id="VDR27292.1"/>
    </source>
</evidence>
<dbReference type="EMBL" id="LR131271">
    <property type="protein sequence ID" value="VDR27292.1"/>
    <property type="molecule type" value="Genomic_DNA"/>
</dbReference>
<sequence>MPGATGTICVPDCTSWPRISRPSPTFAAPGCLNAVEFARPDGGEPDPQLTSRVIYHLKLEGVLIGAAGRFGNSLKIRPPLCFSRDDADFFLERLAKVMGRLNE</sequence>
<dbReference type="AlphaFoldDB" id="A0A3P8KXV3"/>
<dbReference type="InterPro" id="IPR015422">
    <property type="entry name" value="PyrdxlP-dep_Trfase_small"/>
</dbReference>
<dbReference type="InterPro" id="IPR015424">
    <property type="entry name" value="PyrdxlP-dep_Trfase"/>
</dbReference>
<name>A0A3P8KXV3_RAOTE</name>
<gene>
    <name evidence="1" type="ORF">NCTC13098_03658</name>
</gene>
<accession>A0A3P8KXV3</accession>
<keyword evidence="1" id="KW-0808">Transferase</keyword>
<keyword evidence="1" id="KW-0032">Aminotransferase</keyword>
<dbReference type="GO" id="GO:0008483">
    <property type="term" value="F:transaminase activity"/>
    <property type="evidence" value="ECO:0007669"/>
    <property type="project" value="UniProtKB-KW"/>
</dbReference>
<proteinExistence type="predicted"/>
<organism evidence="1 2">
    <name type="scientific">Raoultella terrigena</name>
    <name type="common">Klebsiella terrigena</name>
    <dbReference type="NCBI Taxonomy" id="577"/>
    <lineage>
        <taxon>Bacteria</taxon>
        <taxon>Pseudomonadati</taxon>
        <taxon>Pseudomonadota</taxon>
        <taxon>Gammaproteobacteria</taxon>
        <taxon>Enterobacterales</taxon>
        <taxon>Enterobacteriaceae</taxon>
        <taxon>Klebsiella/Raoultella group</taxon>
        <taxon>Raoultella</taxon>
    </lineage>
</organism>
<dbReference type="Gene3D" id="3.90.1150.10">
    <property type="entry name" value="Aspartate Aminotransferase, domain 1"/>
    <property type="match status" value="1"/>
</dbReference>
<protein>
    <submittedName>
        <fullName evidence="1">4-aminobutyrate aminotransferase and related aminotransferases</fullName>
    </submittedName>
</protein>